<organism evidence="1 2">
    <name type="scientific">Undibacterium luofuense</name>
    <dbReference type="NCBI Taxonomy" id="2828733"/>
    <lineage>
        <taxon>Bacteria</taxon>
        <taxon>Pseudomonadati</taxon>
        <taxon>Pseudomonadota</taxon>
        <taxon>Betaproteobacteria</taxon>
        <taxon>Burkholderiales</taxon>
        <taxon>Oxalobacteraceae</taxon>
        <taxon>Undibacterium</taxon>
    </lineage>
</organism>
<name>A0A941DNN4_9BURK</name>
<dbReference type="Pfam" id="PF08907">
    <property type="entry name" value="DUF1853"/>
    <property type="match status" value="1"/>
</dbReference>
<comment type="caution">
    <text evidence="1">The sequence shown here is derived from an EMBL/GenBank/DDBJ whole genome shotgun (WGS) entry which is preliminary data.</text>
</comment>
<protein>
    <submittedName>
        <fullName evidence="1">DUF1853 family protein</fullName>
    </submittedName>
</protein>
<dbReference type="InterPro" id="IPR015003">
    <property type="entry name" value="DUF1853"/>
</dbReference>
<evidence type="ECO:0000313" key="2">
    <source>
        <dbReference type="Proteomes" id="UP000680067"/>
    </source>
</evidence>
<dbReference type="EMBL" id="JAGSPN010000011">
    <property type="protein sequence ID" value="MBR7783374.1"/>
    <property type="molecule type" value="Genomic_DNA"/>
</dbReference>
<evidence type="ECO:0000313" key="1">
    <source>
        <dbReference type="EMBL" id="MBR7783374.1"/>
    </source>
</evidence>
<dbReference type="Proteomes" id="UP000680067">
    <property type="component" value="Unassembled WGS sequence"/>
</dbReference>
<dbReference type="AlphaFoldDB" id="A0A941DNN4"/>
<accession>A0A941DNN4</accession>
<proteinExistence type="predicted"/>
<dbReference type="RefSeq" id="WP_212688652.1">
    <property type="nucleotide sequence ID" value="NZ_JAGSPN010000011.1"/>
</dbReference>
<keyword evidence="2" id="KW-1185">Reference proteome</keyword>
<gene>
    <name evidence="1" type="ORF">KDM89_14595</name>
</gene>
<reference evidence="1" key="1">
    <citation type="submission" date="2021-04" db="EMBL/GenBank/DDBJ databases">
        <title>novel species isolated from subtropical streams in China.</title>
        <authorList>
            <person name="Lu H."/>
        </authorList>
    </citation>
    <scope>NUCLEOTIDE SEQUENCE</scope>
    <source>
        <strain evidence="1">LFS511W</strain>
    </source>
</reference>
<sequence length="315" mass="35147">MDSAPSGWHSYASYPLRALCWLLLSPPLLDEHAPCWHGAALNPVLQFPRLWQRLQSEPVAVQAELETFLAQMPVRRLGLYAEQLLAFALQTEGLAFRRGVQIHNERGITAGEFDFLLTTNDGYHHVELATKFYLCRQHQPDAGLMQFLGPNLADALGLKIPKMLRQQMQLGQTALAQSVLDQPVHSASAMIKGWLFYRSHNADVHTPGLHPQHARGLILTTDELAALQEPTCLLPKMAWLAPAICPESEVRAAAECLPLLQAEWQKQEAPYMLATLKQQDGQWLESGRAMVIPDSWAEKAIAAELTLQRQSELTG</sequence>